<keyword evidence="2 10" id="KW-0436">Ligase</keyword>
<evidence type="ECO:0000313" key="15">
    <source>
        <dbReference type="EMBL" id="MEC3876958.1"/>
    </source>
</evidence>
<dbReference type="PANTHER" id="PTHR43024:SF1">
    <property type="entry name" value="UDP-N-ACETYLMURAMOYL-TRIPEPTIDE--D-ALANYL-D-ALANINE LIGASE"/>
    <property type="match status" value="1"/>
</dbReference>
<dbReference type="Pfam" id="PF08245">
    <property type="entry name" value="Mur_ligase_M"/>
    <property type="match status" value="1"/>
</dbReference>
<keyword evidence="3 10" id="KW-0132">Cell division</keyword>
<comment type="function">
    <text evidence="10 11">Involved in cell wall formation. Catalyzes the final step in the synthesis of UDP-N-acetylmuramoyl-pentapeptide, the precursor of murein.</text>
</comment>
<keyword evidence="9 10" id="KW-0961">Cell wall biogenesis/degradation</keyword>
<evidence type="ECO:0000256" key="2">
    <source>
        <dbReference type="ARBA" id="ARBA00022598"/>
    </source>
</evidence>
<dbReference type="EMBL" id="JAYLAA010000047">
    <property type="protein sequence ID" value="MEC3876958.1"/>
    <property type="molecule type" value="Genomic_DNA"/>
</dbReference>
<keyword evidence="7 10" id="KW-0573">Peptidoglycan synthesis</keyword>
<dbReference type="InterPro" id="IPR036615">
    <property type="entry name" value="Mur_ligase_C_dom_sf"/>
</dbReference>
<protein>
    <recommendedName>
        <fullName evidence="10 11">UDP-N-acetylmuramoyl-tripeptide--D-alanyl-D-alanine ligase</fullName>
        <ecNumber evidence="10 11">6.3.2.10</ecNumber>
    </recommendedName>
    <alternativeName>
        <fullName evidence="10">D-alanyl-D-alanine-adding enzyme</fullName>
    </alternativeName>
</protein>
<dbReference type="Pfam" id="PF01225">
    <property type="entry name" value="Mur_ligase"/>
    <property type="match status" value="1"/>
</dbReference>
<comment type="similarity">
    <text evidence="10">Belongs to the MurCDEF family. MurF subfamily.</text>
</comment>
<dbReference type="InterPro" id="IPR035911">
    <property type="entry name" value="MurE/MurF_N"/>
</dbReference>
<evidence type="ECO:0000256" key="4">
    <source>
        <dbReference type="ARBA" id="ARBA00022741"/>
    </source>
</evidence>
<dbReference type="SUPFAM" id="SSF53244">
    <property type="entry name" value="MurD-like peptide ligases, peptide-binding domain"/>
    <property type="match status" value="1"/>
</dbReference>
<dbReference type="PANTHER" id="PTHR43024">
    <property type="entry name" value="UDP-N-ACETYLMURAMOYL-TRIPEPTIDE--D-ALANYL-D-ALANINE LIGASE"/>
    <property type="match status" value="1"/>
</dbReference>
<evidence type="ECO:0000256" key="8">
    <source>
        <dbReference type="ARBA" id="ARBA00023306"/>
    </source>
</evidence>
<dbReference type="SUPFAM" id="SSF63418">
    <property type="entry name" value="MurE/MurF N-terminal domain"/>
    <property type="match status" value="1"/>
</dbReference>
<evidence type="ECO:0000313" key="16">
    <source>
        <dbReference type="Proteomes" id="UP001348397"/>
    </source>
</evidence>
<proteinExistence type="inferred from homology"/>
<keyword evidence="16" id="KW-1185">Reference proteome</keyword>
<dbReference type="InterPro" id="IPR051046">
    <property type="entry name" value="MurCDEF_CellWall_CoF430Synth"/>
</dbReference>
<keyword evidence="8 10" id="KW-0131">Cell cycle</keyword>
<dbReference type="SUPFAM" id="SSF53623">
    <property type="entry name" value="MurD-like peptide ligases, catalytic domain"/>
    <property type="match status" value="1"/>
</dbReference>
<feature type="domain" description="Mur ligase C-terminal" evidence="13">
    <location>
        <begin position="298"/>
        <end position="411"/>
    </location>
</feature>
<dbReference type="Gene3D" id="3.40.1190.10">
    <property type="entry name" value="Mur-like, catalytic domain"/>
    <property type="match status" value="1"/>
</dbReference>
<dbReference type="GO" id="GO:0016874">
    <property type="term" value="F:ligase activity"/>
    <property type="evidence" value="ECO:0007669"/>
    <property type="project" value="UniProtKB-KW"/>
</dbReference>
<evidence type="ECO:0000256" key="5">
    <source>
        <dbReference type="ARBA" id="ARBA00022840"/>
    </source>
</evidence>
<comment type="pathway">
    <text evidence="10 11">Cell wall biogenesis; peptidoglycan biosynthesis.</text>
</comment>
<dbReference type="InterPro" id="IPR013221">
    <property type="entry name" value="Mur_ligase_cen"/>
</dbReference>
<evidence type="ECO:0000256" key="11">
    <source>
        <dbReference type="RuleBase" id="RU004136"/>
    </source>
</evidence>
<gene>
    <name evidence="10 15" type="primary">murF</name>
    <name evidence="15" type="ORF">SOP96_14665</name>
</gene>
<dbReference type="EC" id="6.3.2.10" evidence="10 11"/>
<keyword evidence="1 10" id="KW-0963">Cytoplasm</keyword>
<evidence type="ECO:0000256" key="10">
    <source>
        <dbReference type="HAMAP-Rule" id="MF_02019"/>
    </source>
</evidence>
<comment type="subcellular location">
    <subcellularLocation>
        <location evidence="10 11">Cytoplasm</location>
    </subcellularLocation>
</comment>
<dbReference type="RefSeq" id="WP_326321676.1">
    <property type="nucleotide sequence ID" value="NZ_JAYLAA010000047.1"/>
</dbReference>
<dbReference type="InterPro" id="IPR000713">
    <property type="entry name" value="Mur_ligase_N"/>
</dbReference>
<keyword evidence="4 10" id="KW-0547">Nucleotide-binding</keyword>
<evidence type="ECO:0000259" key="13">
    <source>
        <dbReference type="Pfam" id="PF02875"/>
    </source>
</evidence>
<evidence type="ECO:0000256" key="7">
    <source>
        <dbReference type="ARBA" id="ARBA00022984"/>
    </source>
</evidence>
<evidence type="ECO:0000256" key="3">
    <source>
        <dbReference type="ARBA" id="ARBA00022618"/>
    </source>
</evidence>
<feature type="binding site" evidence="10">
    <location>
        <begin position="98"/>
        <end position="104"/>
    </location>
    <ligand>
        <name>ATP</name>
        <dbReference type="ChEBI" id="CHEBI:30616"/>
    </ligand>
</feature>
<keyword evidence="5 10" id="KW-0067">ATP-binding</keyword>
<dbReference type="Gene3D" id="3.40.1390.10">
    <property type="entry name" value="MurE/MurF, N-terminal domain"/>
    <property type="match status" value="1"/>
</dbReference>
<accession>A0ABU6HVT6</accession>
<organism evidence="15 16">
    <name type="scientific">Chryseobacterium salviniae</name>
    <dbReference type="NCBI Taxonomy" id="3101750"/>
    <lineage>
        <taxon>Bacteria</taxon>
        <taxon>Pseudomonadati</taxon>
        <taxon>Bacteroidota</taxon>
        <taxon>Flavobacteriia</taxon>
        <taxon>Flavobacteriales</taxon>
        <taxon>Weeksellaceae</taxon>
        <taxon>Chryseobacterium group</taxon>
        <taxon>Chryseobacterium</taxon>
    </lineage>
</organism>
<sequence length="423" mass="47328">MNTEQFYPLFLQAANVVIDSRKIEKNDIFFAFSGENFNAATLAEQVIDKGALAVIVEQKEYENREKNIFYVPSTLEFLQELAIYHRMKLQTPIIGLTGSNGKTTTKEIIHAVLSEKFNVQYTRGNLNNHIGVPLTILSIKPEHDMAVVEMGANHQKEIEFLCTISMPDFGYITNFGKAHLEGFGGIEGVIKGKSELYNYLKNNDRTVLVNENDPIQVEKTKEYSKKITFGNAESDYQFELFSEQNFVGLIYKNQKAVSKLTGEYNFTNLCAAASLGLHFGIDFNKIGYAIENYTPTNMRSQIVQKGDKTLVLDTYNANPSSMAASIKNFAAFADSKTLIIGDMLELGDESEKEHLNILELAHELGFDEIITVGKIFKAVNHSPLSFEDTSALTEYLKANTISSKNVLLKGSRGIALEKVIDFI</sequence>
<comment type="caution">
    <text evidence="15">The sequence shown here is derived from an EMBL/GenBank/DDBJ whole genome shotgun (WGS) entry which is preliminary data.</text>
</comment>
<name>A0ABU6HVT6_9FLAO</name>
<evidence type="ECO:0000256" key="6">
    <source>
        <dbReference type="ARBA" id="ARBA00022960"/>
    </source>
</evidence>
<dbReference type="Proteomes" id="UP001348397">
    <property type="component" value="Unassembled WGS sequence"/>
</dbReference>
<evidence type="ECO:0000259" key="12">
    <source>
        <dbReference type="Pfam" id="PF01225"/>
    </source>
</evidence>
<reference evidence="15 16" key="1">
    <citation type="submission" date="2024-01" db="EMBL/GenBank/DDBJ databases">
        <title>Chryseobacterium sp. T9W2-O.</title>
        <authorList>
            <person name="Maltman C."/>
        </authorList>
    </citation>
    <scope>NUCLEOTIDE SEQUENCE [LARGE SCALE GENOMIC DNA]</scope>
    <source>
        <strain evidence="15 16">T9W2-O</strain>
    </source>
</reference>
<dbReference type="HAMAP" id="MF_02019">
    <property type="entry name" value="MurF"/>
    <property type="match status" value="1"/>
</dbReference>
<dbReference type="Gene3D" id="3.90.190.20">
    <property type="entry name" value="Mur ligase, C-terminal domain"/>
    <property type="match status" value="1"/>
</dbReference>
<keyword evidence="6 10" id="KW-0133">Cell shape</keyword>
<evidence type="ECO:0000256" key="1">
    <source>
        <dbReference type="ARBA" id="ARBA00022490"/>
    </source>
</evidence>
<dbReference type="NCBIfam" id="TIGR01143">
    <property type="entry name" value="murF"/>
    <property type="match status" value="1"/>
</dbReference>
<feature type="domain" description="Mur ligase N-terminal catalytic" evidence="12">
    <location>
        <begin position="15"/>
        <end position="83"/>
    </location>
</feature>
<evidence type="ECO:0000256" key="9">
    <source>
        <dbReference type="ARBA" id="ARBA00023316"/>
    </source>
</evidence>
<dbReference type="InterPro" id="IPR004101">
    <property type="entry name" value="Mur_ligase_C"/>
</dbReference>
<evidence type="ECO:0000259" key="14">
    <source>
        <dbReference type="Pfam" id="PF08245"/>
    </source>
</evidence>
<dbReference type="InterPro" id="IPR036565">
    <property type="entry name" value="Mur-like_cat_sf"/>
</dbReference>
<dbReference type="Pfam" id="PF02875">
    <property type="entry name" value="Mur_ligase_C"/>
    <property type="match status" value="1"/>
</dbReference>
<dbReference type="InterPro" id="IPR005863">
    <property type="entry name" value="UDP-N-AcMur_synth"/>
</dbReference>
<comment type="catalytic activity">
    <reaction evidence="10 11">
        <text>D-alanyl-D-alanine + UDP-N-acetyl-alpha-D-muramoyl-L-alanyl-gamma-D-glutamyl-meso-2,6-diaminopimelate + ATP = UDP-N-acetyl-alpha-D-muramoyl-L-alanyl-gamma-D-glutamyl-meso-2,6-diaminopimeloyl-D-alanyl-D-alanine + ADP + phosphate + H(+)</text>
        <dbReference type="Rhea" id="RHEA:28374"/>
        <dbReference type="ChEBI" id="CHEBI:15378"/>
        <dbReference type="ChEBI" id="CHEBI:30616"/>
        <dbReference type="ChEBI" id="CHEBI:43474"/>
        <dbReference type="ChEBI" id="CHEBI:57822"/>
        <dbReference type="ChEBI" id="CHEBI:61386"/>
        <dbReference type="ChEBI" id="CHEBI:83905"/>
        <dbReference type="ChEBI" id="CHEBI:456216"/>
        <dbReference type="EC" id="6.3.2.10"/>
    </reaction>
</comment>
<feature type="domain" description="Mur ligase central" evidence="14">
    <location>
        <begin position="97"/>
        <end position="274"/>
    </location>
</feature>